<dbReference type="InterPro" id="IPR000195">
    <property type="entry name" value="Rab-GAP-TBC_dom"/>
</dbReference>
<dbReference type="PROSITE" id="PS50086">
    <property type="entry name" value="TBC_RABGAP"/>
    <property type="match status" value="1"/>
</dbReference>
<name>A0A9W8I3N0_9FUNG</name>
<feature type="compositionally biased region" description="Polar residues" evidence="3">
    <location>
        <begin position="63"/>
        <end position="73"/>
    </location>
</feature>
<evidence type="ECO:0000256" key="3">
    <source>
        <dbReference type="SAM" id="MobiDB-lite"/>
    </source>
</evidence>
<proteinExistence type="predicted"/>
<feature type="region of interest" description="Disordered" evidence="3">
    <location>
        <begin position="630"/>
        <end position="691"/>
    </location>
</feature>
<dbReference type="Gene3D" id="1.10.10.750">
    <property type="entry name" value="Ypt/Rab-GAP domain of gyp1p, domain 1"/>
    <property type="match status" value="1"/>
</dbReference>
<dbReference type="EMBL" id="JANBUO010000018">
    <property type="protein sequence ID" value="KAJ2808905.1"/>
    <property type="molecule type" value="Genomic_DNA"/>
</dbReference>
<keyword evidence="6" id="KW-1185">Reference proteome</keyword>
<dbReference type="PANTHER" id="PTHR47219">
    <property type="entry name" value="RAB GTPASE-ACTIVATING PROTEIN 1-LIKE"/>
    <property type="match status" value="1"/>
</dbReference>
<feature type="region of interest" description="Disordered" evidence="3">
    <location>
        <begin position="590"/>
        <end position="611"/>
    </location>
</feature>
<feature type="compositionally biased region" description="Basic and acidic residues" evidence="3">
    <location>
        <begin position="236"/>
        <end position="254"/>
    </location>
</feature>
<reference evidence="5" key="1">
    <citation type="submission" date="2022-07" db="EMBL/GenBank/DDBJ databases">
        <title>Phylogenomic reconstructions and comparative analyses of Kickxellomycotina fungi.</title>
        <authorList>
            <person name="Reynolds N.K."/>
            <person name="Stajich J.E."/>
            <person name="Barry K."/>
            <person name="Grigoriev I.V."/>
            <person name="Crous P."/>
            <person name="Smith M.E."/>
        </authorList>
    </citation>
    <scope>NUCLEOTIDE SEQUENCE</scope>
    <source>
        <strain evidence="5">NRRL 1565</strain>
    </source>
</reference>
<dbReference type="Gene3D" id="1.10.472.80">
    <property type="entry name" value="Ypt/Rab-GAP domain of gyp1p, domain 3"/>
    <property type="match status" value="1"/>
</dbReference>
<feature type="region of interest" description="Disordered" evidence="3">
    <location>
        <begin position="59"/>
        <end position="109"/>
    </location>
</feature>
<feature type="region of interest" description="Disordered" evidence="3">
    <location>
        <begin position="230"/>
        <end position="254"/>
    </location>
</feature>
<dbReference type="SUPFAM" id="SSF47923">
    <property type="entry name" value="Ypt/Rab-GAP domain of gyp1p"/>
    <property type="match status" value="2"/>
</dbReference>
<feature type="coiled-coil region" evidence="2">
    <location>
        <begin position="832"/>
        <end position="908"/>
    </location>
</feature>
<feature type="region of interest" description="Disordered" evidence="3">
    <location>
        <begin position="733"/>
        <end position="774"/>
    </location>
</feature>
<keyword evidence="1" id="KW-0343">GTPase activation</keyword>
<feature type="region of interest" description="Disordered" evidence="3">
    <location>
        <begin position="960"/>
        <end position="1057"/>
    </location>
</feature>
<dbReference type="FunFam" id="1.10.8.270:FF:000001">
    <property type="entry name" value="TBC1 domain family member 1"/>
    <property type="match status" value="1"/>
</dbReference>
<dbReference type="PANTHER" id="PTHR47219:SF9">
    <property type="entry name" value="GTPASE ACTIVATING PROTEIN AND CENTROSOME-ASSOCIATED, ISOFORM B"/>
    <property type="match status" value="1"/>
</dbReference>
<organism evidence="5 6">
    <name type="scientific">Coemansia guatemalensis</name>
    <dbReference type="NCBI Taxonomy" id="2761395"/>
    <lineage>
        <taxon>Eukaryota</taxon>
        <taxon>Fungi</taxon>
        <taxon>Fungi incertae sedis</taxon>
        <taxon>Zoopagomycota</taxon>
        <taxon>Kickxellomycotina</taxon>
        <taxon>Kickxellomycetes</taxon>
        <taxon>Kickxellales</taxon>
        <taxon>Kickxellaceae</taxon>
        <taxon>Coemansia</taxon>
    </lineage>
</organism>
<evidence type="ECO:0000313" key="5">
    <source>
        <dbReference type="EMBL" id="KAJ2808905.1"/>
    </source>
</evidence>
<dbReference type="Pfam" id="PF23436">
    <property type="entry name" value="RabGap-TBC_2"/>
    <property type="match status" value="1"/>
</dbReference>
<dbReference type="InterPro" id="IPR035969">
    <property type="entry name" value="Rab-GAP_TBC_sf"/>
</dbReference>
<accession>A0A9W8I3N0</accession>
<keyword evidence="2" id="KW-0175">Coiled coil</keyword>
<feature type="compositionally biased region" description="Pro residues" evidence="3">
    <location>
        <begin position="598"/>
        <end position="611"/>
    </location>
</feature>
<comment type="caution">
    <text evidence="5">The sequence shown here is derived from an EMBL/GenBank/DDBJ whole genome shotgun (WGS) entry which is preliminary data.</text>
</comment>
<sequence>MAGPHGSATGVEAVVGGRNCGEGAGPVYGVASKTTVSAAADALNSSSAHSLFPITPADAFPENTKTTQPSQLAPLTPAALTRRRTSVSTSNSNGLLPTPAASSKRPPPIATLLVSNPKEFTADNKTRKHFSASFAEQQEQQGGEWRTGDLALMLARAEVANDLLFSDPKRVVIEHGSLQADQDILRSLTDVTSPTSARPPELSGIMAVSTPDDSSISSGNGGAALALTEDPAVTTAEERAEPQAEEKNSYKMYPDGDERALPEFILNSQTMEEVDEVTGAWEAALDTLADGGFWHSVINELDGLQRRAPLHLSAKIRAGVPARVRGEVWQTLTQARSTYLQTVYTQLIQEYSPHERVIRRDLTRTFPKVPVFRSEGGTAQQRMFRILKAYSLYDAEVGYCQGLGFIIGPLIMSMGECEAFCVLVRLMETYDLRGMFTEDMAGLHLRLYQFQALATEIVPEVMAHLEQHGVLPAMYVPSWFLSLFAYTMPLSFVLRAMDVVMAERAPETIVRIGIALLQRNAEEIMRQTDFESAMGVLNTGLYDDERNVRDRPGFVLQEAARLGAVVTSARLEELEAQYCQEQGVAPRASIAARASLSQPPPAANGLLPPPPTSNQAAIIKFLGWPWAKDAGSSSRRQANSDSRSAGDGAAPPPNRWRLSGLGKAPQNAGAAGSSNSSSGSNSPAEAAGGSGYISPRALELTQAQREHSRQLREQVLRSLQAQDNAPLTALGPAAAAAKQGQRPCDGDEVKQRRGSTDSAGSAAGSLAGSAAGSVAGVAGSRASDTRMGDSSWRAQVLEPLQQQLHDARVTSDTHRDALAAQQADGEALRAELVVAKVERAALAEENERLRLQARRAEADRARAQQAADDASQQALRSEEALVAARLRLAEADEERSLLVRQLENLREFIADAGNDDGVVSRARMLSVDTHAEPSPAAAKPGRFSMSTIASNWSAIRDAITSPRQQQQPVEESPTPRRSSVTVRCSTATAASDALSSSSSSSSVSPSAARQSSSSSSSKRHSAAAAIPMAMLHRSRTSPVIPTVAPPAGSYTSEDGPK</sequence>
<dbReference type="Proteomes" id="UP001140094">
    <property type="component" value="Unassembled WGS sequence"/>
</dbReference>
<evidence type="ECO:0000313" key="6">
    <source>
        <dbReference type="Proteomes" id="UP001140094"/>
    </source>
</evidence>
<evidence type="ECO:0000256" key="1">
    <source>
        <dbReference type="ARBA" id="ARBA00022468"/>
    </source>
</evidence>
<feature type="compositionally biased region" description="Polar residues" evidence="3">
    <location>
        <begin position="961"/>
        <end position="984"/>
    </location>
</feature>
<dbReference type="Gene3D" id="1.10.8.270">
    <property type="entry name" value="putative rabgap domain of human tbc1 domain family member 14 like domains"/>
    <property type="match status" value="1"/>
</dbReference>
<feature type="compositionally biased region" description="Low complexity" evidence="3">
    <location>
        <begin position="667"/>
        <end position="687"/>
    </location>
</feature>
<evidence type="ECO:0000259" key="4">
    <source>
        <dbReference type="PROSITE" id="PS50086"/>
    </source>
</evidence>
<feature type="compositionally biased region" description="Polar residues" evidence="3">
    <location>
        <begin position="631"/>
        <end position="643"/>
    </location>
</feature>
<feature type="domain" description="Rab-GAP TBC" evidence="4">
    <location>
        <begin position="319"/>
        <end position="504"/>
    </location>
</feature>
<protein>
    <recommendedName>
        <fullName evidence="4">Rab-GAP TBC domain-containing protein</fullName>
    </recommendedName>
</protein>
<dbReference type="InterPro" id="IPR050302">
    <property type="entry name" value="Rab_GAP_TBC_domain"/>
</dbReference>
<feature type="compositionally biased region" description="Low complexity" evidence="3">
    <location>
        <begin position="985"/>
        <end position="1016"/>
    </location>
</feature>
<dbReference type="GO" id="GO:0031267">
    <property type="term" value="F:small GTPase binding"/>
    <property type="evidence" value="ECO:0007669"/>
    <property type="project" value="TreeGrafter"/>
</dbReference>
<dbReference type="OrthoDB" id="159449at2759"/>
<feature type="compositionally biased region" description="Low complexity" evidence="3">
    <location>
        <begin position="758"/>
        <end position="774"/>
    </location>
</feature>
<dbReference type="GO" id="GO:0005096">
    <property type="term" value="F:GTPase activator activity"/>
    <property type="evidence" value="ECO:0007669"/>
    <property type="project" value="UniProtKB-KW"/>
</dbReference>
<dbReference type="SMART" id="SM00164">
    <property type="entry name" value="TBC"/>
    <property type="match status" value="1"/>
</dbReference>
<feature type="compositionally biased region" description="Basic and acidic residues" evidence="3">
    <location>
        <begin position="744"/>
        <end position="755"/>
    </location>
</feature>
<dbReference type="AlphaFoldDB" id="A0A9W8I3N0"/>
<gene>
    <name evidence="5" type="ORF">H4R20_000550</name>
</gene>
<evidence type="ECO:0000256" key="2">
    <source>
        <dbReference type="SAM" id="Coils"/>
    </source>
</evidence>